<gene>
    <name evidence="3" type="ORF">OKIOD_LOCUS520</name>
</gene>
<evidence type="ECO:0000313" key="3">
    <source>
        <dbReference type="EMBL" id="CAG5078336.1"/>
    </source>
</evidence>
<dbReference type="Pfam" id="PF01275">
    <property type="entry name" value="Myelin_PLP"/>
    <property type="match status" value="1"/>
</dbReference>
<feature type="transmembrane region" description="Helical" evidence="2">
    <location>
        <begin position="135"/>
        <end position="153"/>
    </location>
</feature>
<evidence type="ECO:0000313" key="4">
    <source>
        <dbReference type="Proteomes" id="UP001158576"/>
    </source>
</evidence>
<feature type="compositionally biased region" description="Low complexity" evidence="1">
    <location>
        <begin position="344"/>
        <end position="355"/>
    </location>
</feature>
<protein>
    <submittedName>
        <fullName evidence="3">Oidioi.mRNA.OKI2018_I69.PAR.g8962.t1.cds</fullName>
    </submittedName>
</protein>
<proteinExistence type="predicted"/>
<dbReference type="InterPro" id="IPR001614">
    <property type="entry name" value="Myelin_PLP"/>
</dbReference>
<dbReference type="Proteomes" id="UP001158576">
    <property type="component" value="Chromosome PAR"/>
</dbReference>
<feature type="transmembrane region" description="Helical" evidence="2">
    <location>
        <begin position="174"/>
        <end position="196"/>
    </location>
</feature>
<feature type="transmembrane region" description="Helical" evidence="2">
    <location>
        <begin position="280"/>
        <end position="304"/>
    </location>
</feature>
<keyword evidence="4" id="KW-1185">Reference proteome</keyword>
<name>A0ABN7RJH7_OIKDI</name>
<evidence type="ECO:0000256" key="2">
    <source>
        <dbReference type="SAM" id="Phobius"/>
    </source>
</evidence>
<accession>A0ABN7RJH7</accession>
<dbReference type="PANTHER" id="PTHR11683:SF12">
    <property type="entry name" value="M6, ISOFORM F"/>
    <property type="match status" value="1"/>
</dbReference>
<feature type="region of interest" description="Disordered" evidence="1">
    <location>
        <begin position="328"/>
        <end position="369"/>
    </location>
</feature>
<dbReference type="EMBL" id="OU015568">
    <property type="protein sequence ID" value="CAG5078336.1"/>
    <property type="molecule type" value="Genomic_DNA"/>
</dbReference>
<evidence type="ECO:0000256" key="1">
    <source>
        <dbReference type="SAM" id="MobiDB-lite"/>
    </source>
</evidence>
<organism evidence="3 4">
    <name type="scientific">Oikopleura dioica</name>
    <name type="common">Tunicate</name>
    <dbReference type="NCBI Taxonomy" id="34765"/>
    <lineage>
        <taxon>Eukaryota</taxon>
        <taxon>Metazoa</taxon>
        <taxon>Chordata</taxon>
        <taxon>Tunicata</taxon>
        <taxon>Appendicularia</taxon>
        <taxon>Copelata</taxon>
        <taxon>Oikopleuridae</taxon>
        <taxon>Oikopleura</taxon>
    </lineage>
</organism>
<keyword evidence="2" id="KW-1133">Transmembrane helix</keyword>
<keyword evidence="2" id="KW-0472">Membrane</keyword>
<sequence>MTDDGYRGYDINEEGDVTEFYDHRDEFKPTPVIEKKPDAGCCSCCISCCTGAHKTPCASIFAFVMVIIGICAWTVCGVMGIDQTTKLFLEYGPDDGNPATDPEPEWILSVTGQWRLLDPDKPGNYWPMVTERLKYCMYAIAPLTVAFAIAMLVDGTASSKEFRSPTRGCKSTSGGICCSVFLIICAYVGIIGWSLFMGFNALGVYYYRMVQERCRDRFDRNFDNGVYSEICVDLVQMGIVQFKNTRSQAYGKICGDGPRAAETDPYGDLEEYCEHYHLPYGLFIGSLVAAGVLMLGYANFAMILSANRSLLNKKFSRPMAKHRAARAKAQEEEDAAPLLSAPQAGSRMAPSAAPSMYPPPSSIGPAYMTPRQDEIGMENRFDPYYNQPVRSDKSVDYYFKRC</sequence>
<keyword evidence="2" id="KW-0812">Transmembrane</keyword>
<feature type="transmembrane region" description="Helical" evidence="2">
    <location>
        <begin position="60"/>
        <end position="81"/>
    </location>
</feature>
<reference evidence="3 4" key="1">
    <citation type="submission" date="2021-04" db="EMBL/GenBank/DDBJ databases">
        <authorList>
            <person name="Bliznina A."/>
        </authorList>
    </citation>
    <scope>NUCLEOTIDE SEQUENCE [LARGE SCALE GENOMIC DNA]</scope>
</reference>
<dbReference type="PANTHER" id="PTHR11683">
    <property type="entry name" value="MYELIN PROTEOLIPID"/>
    <property type="match status" value="1"/>
</dbReference>